<dbReference type="EMBL" id="GBRH01172025">
    <property type="protein sequence ID" value="JAE25871.1"/>
    <property type="molecule type" value="Transcribed_RNA"/>
</dbReference>
<protein>
    <submittedName>
        <fullName evidence="1">Uncharacterized protein</fullName>
    </submittedName>
</protein>
<organism evidence="1">
    <name type="scientific">Arundo donax</name>
    <name type="common">Giant reed</name>
    <name type="synonym">Donax arundinaceus</name>
    <dbReference type="NCBI Taxonomy" id="35708"/>
    <lineage>
        <taxon>Eukaryota</taxon>
        <taxon>Viridiplantae</taxon>
        <taxon>Streptophyta</taxon>
        <taxon>Embryophyta</taxon>
        <taxon>Tracheophyta</taxon>
        <taxon>Spermatophyta</taxon>
        <taxon>Magnoliopsida</taxon>
        <taxon>Liliopsida</taxon>
        <taxon>Poales</taxon>
        <taxon>Poaceae</taxon>
        <taxon>PACMAD clade</taxon>
        <taxon>Arundinoideae</taxon>
        <taxon>Arundineae</taxon>
        <taxon>Arundo</taxon>
    </lineage>
</organism>
<reference evidence="1" key="2">
    <citation type="journal article" date="2015" name="Data Brief">
        <title>Shoot transcriptome of the giant reed, Arundo donax.</title>
        <authorList>
            <person name="Barrero R.A."/>
            <person name="Guerrero F.D."/>
            <person name="Moolhuijzen P."/>
            <person name="Goolsby J.A."/>
            <person name="Tidwell J."/>
            <person name="Bellgard S.E."/>
            <person name="Bellgard M.I."/>
        </authorList>
    </citation>
    <scope>NUCLEOTIDE SEQUENCE</scope>
    <source>
        <tissue evidence="1">Shoot tissue taken approximately 20 cm above the soil surface</tissue>
    </source>
</reference>
<proteinExistence type="predicted"/>
<reference evidence="1" key="1">
    <citation type="submission" date="2014-09" db="EMBL/GenBank/DDBJ databases">
        <authorList>
            <person name="Magalhaes I.L.F."/>
            <person name="Oliveira U."/>
            <person name="Santos F.R."/>
            <person name="Vidigal T.H.D.A."/>
            <person name="Brescovit A.D."/>
            <person name="Santos A.J."/>
        </authorList>
    </citation>
    <scope>NUCLEOTIDE SEQUENCE</scope>
    <source>
        <tissue evidence="1">Shoot tissue taken approximately 20 cm above the soil surface</tissue>
    </source>
</reference>
<name>A0A0A9GTI7_ARUDO</name>
<sequence>MYISEDQLIHMGTLKVTQNRIKGTGTDSNHLILPSQDGNTGLYETCGQNFALIKAQLHPQFCIPRWFCLRVCARGAGDGSGPRRGRRDRAR</sequence>
<evidence type="ECO:0000313" key="1">
    <source>
        <dbReference type="EMBL" id="JAE25871.1"/>
    </source>
</evidence>
<dbReference type="AlphaFoldDB" id="A0A0A9GTI7"/>
<accession>A0A0A9GTI7</accession>